<evidence type="ECO:0000256" key="1">
    <source>
        <dbReference type="SAM" id="MobiDB-lite"/>
    </source>
</evidence>
<reference evidence="2" key="1">
    <citation type="submission" date="2022-07" db="EMBL/GenBank/DDBJ databases">
        <title>Phylogenomic reconstructions and comparative analyses of Kickxellomycotina fungi.</title>
        <authorList>
            <person name="Reynolds N.K."/>
            <person name="Stajich J.E."/>
            <person name="Barry K."/>
            <person name="Grigoriev I.V."/>
            <person name="Crous P."/>
            <person name="Smith M.E."/>
        </authorList>
    </citation>
    <scope>NUCLEOTIDE SEQUENCE</scope>
    <source>
        <strain evidence="2">NBRC 105413</strain>
    </source>
</reference>
<feature type="compositionally biased region" description="Acidic residues" evidence="1">
    <location>
        <begin position="272"/>
        <end position="290"/>
    </location>
</feature>
<organism evidence="2 3">
    <name type="scientific">Coemansia asiatica</name>
    <dbReference type="NCBI Taxonomy" id="1052880"/>
    <lineage>
        <taxon>Eukaryota</taxon>
        <taxon>Fungi</taxon>
        <taxon>Fungi incertae sedis</taxon>
        <taxon>Zoopagomycota</taxon>
        <taxon>Kickxellomycotina</taxon>
        <taxon>Kickxellomycetes</taxon>
        <taxon>Kickxellales</taxon>
        <taxon>Kickxellaceae</taxon>
        <taxon>Coemansia</taxon>
    </lineage>
</organism>
<protein>
    <submittedName>
        <fullName evidence="2">Uncharacterized protein</fullName>
    </submittedName>
</protein>
<name>A0A9W8CLK7_9FUNG</name>
<evidence type="ECO:0000313" key="3">
    <source>
        <dbReference type="Proteomes" id="UP001145021"/>
    </source>
</evidence>
<feature type="compositionally biased region" description="Acidic residues" evidence="1">
    <location>
        <begin position="309"/>
        <end position="327"/>
    </location>
</feature>
<comment type="caution">
    <text evidence="2">The sequence shown here is derived from an EMBL/GenBank/DDBJ whole genome shotgun (WGS) entry which is preliminary data.</text>
</comment>
<dbReference type="EMBL" id="JANBOH010000050">
    <property type="protein sequence ID" value="KAJ1646764.1"/>
    <property type="molecule type" value="Genomic_DNA"/>
</dbReference>
<evidence type="ECO:0000313" key="2">
    <source>
        <dbReference type="EMBL" id="KAJ1646764.1"/>
    </source>
</evidence>
<accession>A0A9W8CLK7</accession>
<gene>
    <name evidence="2" type="ORF">LPJ64_001810</name>
</gene>
<dbReference type="AlphaFoldDB" id="A0A9W8CLK7"/>
<proteinExistence type="predicted"/>
<keyword evidence="3" id="KW-1185">Reference proteome</keyword>
<sequence length="327" mass="35760">MDAQPEPLLKYAEELLHSYSRLIVYSGDILSSLPEPREGLGVANIKPKKDESTAFLREWQHLESVFDEYLIRLNDIRTRAHEELEAARIKCLAGEDIDLTLPEAVVKLSARLEKYKRQYDTLQSIISGSSTMNGLEAAEQKGLQEKLPSPNGKMEMDTSKDLNEEPLPGGSALPISAVEANSLAVETIKKEVASDIEVDTPPAVVGTVSVVAVAASNLNSGTPDLNRVSIIDIDDSMNDDAFTPMSAQSTNDNPINTQEIADAMEVANSATSDDEPIDVDEEFEGTEDNNGESQTIDLDSNSDDAHVEVDDEDDDDVDDEDMEDIFQ</sequence>
<feature type="region of interest" description="Disordered" evidence="1">
    <location>
        <begin position="137"/>
        <end position="160"/>
    </location>
</feature>
<dbReference type="Proteomes" id="UP001145021">
    <property type="component" value="Unassembled WGS sequence"/>
</dbReference>
<feature type="region of interest" description="Disordered" evidence="1">
    <location>
        <begin position="267"/>
        <end position="327"/>
    </location>
</feature>